<dbReference type="EMBL" id="LR796587">
    <property type="protein sequence ID" value="CAB4152591.1"/>
    <property type="molecule type" value="Genomic_DNA"/>
</dbReference>
<evidence type="ECO:0000313" key="1">
    <source>
        <dbReference type="EMBL" id="CAB4152591.1"/>
    </source>
</evidence>
<reference evidence="1" key="1">
    <citation type="submission" date="2020-04" db="EMBL/GenBank/DDBJ databases">
        <authorList>
            <person name="Chiriac C."/>
            <person name="Salcher M."/>
            <person name="Ghai R."/>
            <person name="Kavagutti S V."/>
        </authorList>
    </citation>
    <scope>NUCLEOTIDE SEQUENCE</scope>
</reference>
<accession>A0A6J5N3L8</accession>
<proteinExistence type="predicted"/>
<sequence>MANETRRIIIKKGIGTPTIPSSSDHTDGTWLSTDIYIGEFYMNTTNGKIYTRTTTGIEEIIYDIADFELLANKATDFTTINNTKYPTTQAVDNQIDAKLLAENYWIVGSSEIARGYRAQHNSTTVLAENIAVGTLQGTATAVAVSTTSIQNKKTRLRIAVSTPAASGICGYRSTSAFNIVGMGWRMAVAFGVSDSAYNSGARQFYGMTSNTASLGLSSTVTVESLLNVIGIGSDAADTNLQVFYNDGAGTCSKIDLGSNFHANRPSGTAETDFIVFELYNPYNSSTVYYRATSLENNVTVEGSISTNLPSNTTPITIQACRTSGASSNACSFDISQLTLNCLS</sequence>
<organism evidence="1">
    <name type="scientific">uncultured Caudovirales phage</name>
    <dbReference type="NCBI Taxonomy" id="2100421"/>
    <lineage>
        <taxon>Viruses</taxon>
        <taxon>Duplodnaviria</taxon>
        <taxon>Heunggongvirae</taxon>
        <taxon>Uroviricota</taxon>
        <taxon>Caudoviricetes</taxon>
        <taxon>Peduoviridae</taxon>
        <taxon>Maltschvirus</taxon>
        <taxon>Maltschvirus maltsch</taxon>
    </lineage>
</organism>
<protein>
    <recommendedName>
        <fullName evidence="2">Major tropism determinant N-terminal domain-containing protein</fullName>
    </recommendedName>
</protein>
<gene>
    <name evidence="1" type="ORF">UFOVP618_18</name>
</gene>
<evidence type="ECO:0008006" key="2">
    <source>
        <dbReference type="Google" id="ProtNLM"/>
    </source>
</evidence>
<name>A0A6J5N3L8_9CAUD</name>